<evidence type="ECO:0000256" key="2">
    <source>
        <dbReference type="ARBA" id="ARBA00022553"/>
    </source>
</evidence>
<comment type="similarity">
    <text evidence="1">Belongs to the BTG family.</text>
</comment>
<feature type="signal peptide" evidence="4">
    <location>
        <begin position="1"/>
        <end position="17"/>
    </location>
</feature>
<feature type="region of interest" description="Disordered" evidence="3">
    <location>
        <begin position="287"/>
        <end position="323"/>
    </location>
</feature>
<keyword evidence="2" id="KW-0597">Phosphoprotein</keyword>
<dbReference type="GO" id="GO:0005737">
    <property type="term" value="C:cytoplasm"/>
    <property type="evidence" value="ECO:0007669"/>
    <property type="project" value="TreeGrafter"/>
</dbReference>
<evidence type="ECO:0000256" key="3">
    <source>
        <dbReference type="SAM" id="MobiDB-lite"/>
    </source>
</evidence>
<dbReference type="GO" id="GO:0003714">
    <property type="term" value="F:transcription corepressor activity"/>
    <property type="evidence" value="ECO:0007669"/>
    <property type="project" value="TreeGrafter"/>
</dbReference>
<keyword evidence="4" id="KW-0732">Signal</keyword>
<gene>
    <name evidence="6" type="ORF">EB796_000413</name>
</gene>
<comment type="caution">
    <text evidence="6">The sequence shown here is derived from an EMBL/GenBank/DDBJ whole genome shotgun (WGS) entry which is preliminary data.</text>
</comment>
<proteinExistence type="inferred from homology"/>
<keyword evidence="7" id="KW-1185">Reference proteome</keyword>
<evidence type="ECO:0000313" key="6">
    <source>
        <dbReference type="EMBL" id="KAF6041251.1"/>
    </source>
</evidence>
<dbReference type="OrthoDB" id="19928at2759"/>
<dbReference type="AlphaFoldDB" id="A0A7J7KSR5"/>
<feature type="compositionally biased region" description="Polar residues" evidence="3">
    <location>
        <begin position="297"/>
        <end position="323"/>
    </location>
</feature>
<evidence type="ECO:0000256" key="4">
    <source>
        <dbReference type="SAM" id="SignalP"/>
    </source>
</evidence>
<dbReference type="PANTHER" id="PTHR17537">
    <property type="entry name" value="TRANSDUCER OF ERBB2 TOB"/>
    <property type="match status" value="1"/>
</dbReference>
<dbReference type="EMBL" id="VXIV02000063">
    <property type="protein sequence ID" value="KAF6041251.1"/>
    <property type="molecule type" value="Genomic_DNA"/>
</dbReference>
<sequence>MFNTCMLLSVFLYSVDKLRVNAFAEEVEKGIFNKFQGHWYPGNPSKGAAYRCVNVTGEKIDPLFIYAARNSGIDLQEVLNYLPKDLTIWIDPGEVSFSVGEKGSDKEHVRILYSERRAVGTGTMAAPLADLTDDVAVRPPVPPTFPATMPSASAVSTSPLSSPDELTSNLSSSLGSLSLSSGGGGSNGSGSTPWGKAPSPISWPTTSTTNPWTPMSPSKSASLPSWSVEPSPFNSATNPLPPPQPMQHQAFTFGGPPMLAQRSNVANSNNKTMTAAMFAQTKFGSTKFKNQAKRSSRLSPTENCSRSMPGSYHNSHGQGRHNPTMTAAFFDRMQNHMSSYNNDFPIDHFKLSGGNSFKTRTPTSRFQMAPTSMANESTSLYSDYSPNSPLSDLFSTSHQDWVDLSDIVLPSSGNPLLAA</sequence>
<dbReference type="InterPro" id="IPR002087">
    <property type="entry name" value="Anti_prolifrtn"/>
</dbReference>
<feature type="domain" description="Anti-proliferative protein" evidence="5">
    <location>
        <begin position="1"/>
        <end position="102"/>
    </location>
</feature>
<dbReference type="Pfam" id="PF07742">
    <property type="entry name" value="BTG"/>
    <property type="match status" value="1"/>
</dbReference>
<dbReference type="PANTHER" id="PTHR17537:SF5">
    <property type="entry name" value="TRANSDUCER OF ERBB2, ISOFORM A"/>
    <property type="match status" value="1"/>
</dbReference>
<dbReference type="SMART" id="SM00099">
    <property type="entry name" value="btg1"/>
    <property type="match status" value="1"/>
</dbReference>
<evidence type="ECO:0000256" key="1">
    <source>
        <dbReference type="ARBA" id="ARBA00007989"/>
    </source>
</evidence>
<reference evidence="6" key="1">
    <citation type="submission" date="2020-06" db="EMBL/GenBank/DDBJ databases">
        <title>Draft genome of Bugula neritina, a colonial animal packing powerful symbionts and potential medicines.</title>
        <authorList>
            <person name="Rayko M."/>
        </authorList>
    </citation>
    <scope>NUCLEOTIDE SEQUENCE [LARGE SCALE GENOMIC DNA]</scope>
    <source>
        <strain evidence="6">Kwan_BN1</strain>
    </source>
</reference>
<dbReference type="InterPro" id="IPR036054">
    <property type="entry name" value="BTG-like_sf"/>
</dbReference>
<feature type="compositionally biased region" description="Low complexity" evidence="3">
    <location>
        <begin position="198"/>
        <end position="227"/>
    </location>
</feature>
<evidence type="ECO:0000313" key="7">
    <source>
        <dbReference type="Proteomes" id="UP000593567"/>
    </source>
</evidence>
<organism evidence="6 7">
    <name type="scientific">Bugula neritina</name>
    <name type="common">Brown bryozoan</name>
    <name type="synonym">Sertularia neritina</name>
    <dbReference type="NCBI Taxonomy" id="10212"/>
    <lineage>
        <taxon>Eukaryota</taxon>
        <taxon>Metazoa</taxon>
        <taxon>Spiralia</taxon>
        <taxon>Lophotrochozoa</taxon>
        <taxon>Bryozoa</taxon>
        <taxon>Gymnolaemata</taxon>
        <taxon>Cheilostomatida</taxon>
        <taxon>Flustrina</taxon>
        <taxon>Buguloidea</taxon>
        <taxon>Bugulidae</taxon>
        <taxon>Bugula</taxon>
    </lineage>
</organism>
<feature type="compositionally biased region" description="Low complexity" evidence="3">
    <location>
        <begin position="146"/>
        <end position="180"/>
    </location>
</feature>
<dbReference type="PRINTS" id="PR00310">
    <property type="entry name" value="ANTIPRLFBTG1"/>
</dbReference>
<name>A0A7J7KSR5_BUGNE</name>
<dbReference type="Proteomes" id="UP000593567">
    <property type="component" value="Unassembled WGS sequence"/>
</dbReference>
<dbReference type="InterPro" id="IPR015676">
    <property type="entry name" value="Tob1/2"/>
</dbReference>
<feature type="chain" id="PRO_5029546351" evidence="4">
    <location>
        <begin position="18"/>
        <end position="419"/>
    </location>
</feature>
<dbReference type="SUPFAM" id="SSF160696">
    <property type="entry name" value="BTG domain-like"/>
    <property type="match status" value="1"/>
</dbReference>
<accession>A0A7J7KSR5</accession>
<dbReference type="GO" id="GO:0005634">
    <property type="term" value="C:nucleus"/>
    <property type="evidence" value="ECO:0007669"/>
    <property type="project" value="TreeGrafter"/>
</dbReference>
<protein>
    <submittedName>
        <fullName evidence="6">TOB1</fullName>
    </submittedName>
</protein>
<dbReference type="Gene3D" id="3.90.640.90">
    <property type="entry name" value="Anti-proliferative protein, N-terminal domain"/>
    <property type="match status" value="1"/>
</dbReference>
<feature type="region of interest" description="Disordered" evidence="3">
    <location>
        <begin position="139"/>
        <end position="238"/>
    </location>
</feature>
<evidence type="ECO:0000259" key="5">
    <source>
        <dbReference type="SMART" id="SM00099"/>
    </source>
</evidence>